<organism evidence="1 2">
    <name type="scientific">Brachionus plicatilis</name>
    <name type="common">Marine rotifer</name>
    <name type="synonym">Brachionus muelleri</name>
    <dbReference type="NCBI Taxonomy" id="10195"/>
    <lineage>
        <taxon>Eukaryota</taxon>
        <taxon>Metazoa</taxon>
        <taxon>Spiralia</taxon>
        <taxon>Gnathifera</taxon>
        <taxon>Rotifera</taxon>
        <taxon>Eurotatoria</taxon>
        <taxon>Monogononta</taxon>
        <taxon>Pseudotrocha</taxon>
        <taxon>Ploima</taxon>
        <taxon>Brachionidae</taxon>
        <taxon>Brachionus</taxon>
    </lineage>
</organism>
<name>A0A3M7RFM4_BRAPC</name>
<dbReference type="EMBL" id="REGN01003547">
    <property type="protein sequence ID" value="RNA22048.1"/>
    <property type="molecule type" value="Genomic_DNA"/>
</dbReference>
<protein>
    <submittedName>
        <fullName evidence="1">Uncharacterized protein</fullName>
    </submittedName>
</protein>
<evidence type="ECO:0000313" key="2">
    <source>
        <dbReference type="Proteomes" id="UP000276133"/>
    </source>
</evidence>
<dbReference type="AlphaFoldDB" id="A0A3M7RFM4"/>
<dbReference type="Proteomes" id="UP000276133">
    <property type="component" value="Unassembled WGS sequence"/>
</dbReference>
<keyword evidence="2" id="KW-1185">Reference proteome</keyword>
<sequence>MLFCFLMFALEQKFSPCYKICIRGWKEFQYHSGKMLKTCILQMFISEQSRKYVSKKKEFTTIYRSDLIIGCMNFQKQTTFQCHVKKTSILGSC</sequence>
<evidence type="ECO:0000313" key="1">
    <source>
        <dbReference type="EMBL" id="RNA22048.1"/>
    </source>
</evidence>
<accession>A0A3M7RFM4</accession>
<comment type="caution">
    <text evidence="1">The sequence shown here is derived from an EMBL/GenBank/DDBJ whole genome shotgun (WGS) entry which is preliminary data.</text>
</comment>
<gene>
    <name evidence="1" type="ORF">BpHYR1_032977</name>
</gene>
<reference evidence="1 2" key="1">
    <citation type="journal article" date="2018" name="Sci. Rep.">
        <title>Genomic signatures of local adaptation to the degree of environmental predictability in rotifers.</title>
        <authorList>
            <person name="Franch-Gras L."/>
            <person name="Hahn C."/>
            <person name="Garcia-Roger E.M."/>
            <person name="Carmona M.J."/>
            <person name="Serra M."/>
            <person name="Gomez A."/>
        </authorList>
    </citation>
    <scope>NUCLEOTIDE SEQUENCE [LARGE SCALE GENOMIC DNA]</scope>
    <source>
        <strain evidence="1">HYR1</strain>
    </source>
</reference>
<proteinExistence type="predicted"/>